<dbReference type="InParanoid" id="A0A251T3G4"/>
<evidence type="ECO:0000313" key="2">
    <source>
        <dbReference type="Proteomes" id="UP000215914"/>
    </source>
</evidence>
<keyword evidence="2" id="KW-1185">Reference proteome</keyword>
<sequence>MISSVFEGLKVIPRSFKQEPSIISSFYSKTHLNLEGMTCRNQSVGLRYLKIRTQRYLSSASGIMAYLVFVDACFVT</sequence>
<evidence type="ECO:0000313" key="1">
    <source>
        <dbReference type="EMBL" id="OTG05353.1"/>
    </source>
</evidence>
<accession>A0A251T3G4</accession>
<dbReference type="AlphaFoldDB" id="A0A251T3G4"/>
<protein>
    <submittedName>
        <fullName evidence="1">Uncharacterized protein</fullName>
    </submittedName>
</protein>
<reference evidence="2" key="1">
    <citation type="journal article" date="2017" name="Nature">
        <title>The sunflower genome provides insights into oil metabolism, flowering and Asterid evolution.</title>
        <authorList>
            <person name="Badouin H."/>
            <person name="Gouzy J."/>
            <person name="Grassa C.J."/>
            <person name="Murat F."/>
            <person name="Staton S.E."/>
            <person name="Cottret L."/>
            <person name="Lelandais-Briere C."/>
            <person name="Owens G.L."/>
            <person name="Carrere S."/>
            <person name="Mayjonade B."/>
            <person name="Legrand L."/>
            <person name="Gill N."/>
            <person name="Kane N.C."/>
            <person name="Bowers J.E."/>
            <person name="Hubner S."/>
            <person name="Bellec A."/>
            <person name="Berard A."/>
            <person name="Berges H."/>
            <person name="Blanchet N."/>
            <person name="Boniface M.C."/>
            <person name="Brunel D."/>
            <person name="Catrice O."/>
            <person name="Chaidir N."/>
            <person name="Claudel C."/>
            <person name="Donnadieu C."/>
            <person name="Faraut T."/>
            <person name="Fievet G."/>
            <person name="Helmstetter N."/>
            <person name="King M."/>
            <person name="Knapp S.J."/>
            <person name="Lai Z."/>
            <person name="Le Paslier M.C."/>
            <person name="Lippi Y."/>
            <person name="Lorenzon L."/>
            <person name="Mandel J.R."/>
            <person name="Marage G."/>
            <person name="Marchand G."/>
            <person name="Marquand E."/>
            <person name="Bret-Mestries E."/>
            <person name="Morien E."/>
            <person name="Nambeesan S."/>
            <person name="Nguyen T."/>
            <person name="Pegot-Espagnet P."/>
            <person name="Pouilly N."/>
            <person name="Raftis F."/>
            <person name="Sallet E."/>
            <person name="Schiex T."/>
            <person name="Thomas J."/>
            <person name="Vandecasteele C."/>
            <person name="Vares D."/>
            <person name="Vear F."/>
            <person name="Vautrin S."/>
            <person name="Crespi M."/>
            <person name="Mangin B."/>
            <person name="Burke J.M."/>
            <person name="Salse J."/>
            <person name="Munos S."/>
            <person name="Vincourt P."/>
            <person name="Rieseberg L.H."/>
            <person name="Langlade N.B."/>
        </authorList>
    </citation>
    <scope>NUCLEOTIDE SEQUENCE [LARGE SCALE GENOMIC DNA]</scope>
    <source>
        <strain evidence="2">cv. SF193</strain>
    </source>
</reference>
<dbReference type="Proteomes" id="UP000215914">
    <property type="component" value="Chromosome 12"/>
</dbReference>
<organism evidence="1 2">
    <name type="scientific">Helianthus annuus</name>
    <name type="common">Common sunflower</name>
    <dbReference type="NCBI Taxonomy" id="4232"/>
    <lineage>
        <taxon>Eukaryota</taxon>
        <taxon>Viridiplantae</taxon>
        <taxon>Streptophyta</taxon>
        <taxon>Embryophyta</taxon>
        <taxon>Tracheophyta</taxon>
        <taxon>Spermatophyta</taxon>
        <taxon>Magnoliopsida</taxon>
        <taxon>eudicotyledons</taxon>
        <taxon>Gunneridae</taxon>
        <taxon>Pentapetalae</taxon>
        <taxon>asterids</taxon>
        <taxon>campanulids</taxon>
        <taxon>Asterales</taxon>
        <taxon>Asteraceae</taxon>
        <taxon>Asteroideae</taxon>
        <taxon>Heliantheae alliance</taxon>
        <taxon>Heliantheae</taxon>
        <taxon>Helianthus</taxon>
    </lineage>
</organism>
<dbReference type="EMBL" id="CM007901">
    <property type="protein sequence ID" value="OTG05353.1"/>
    <property type="molecule type" value="Genomic_DNA"/>
</dbReference>
<name>A0A251T3G4_HELAN</name>
<proteinExistence type="predicted"/>
<gene>
    <name evidence="1" type="ORF">HannXRQ_Chr12g0372621</name>
</gene>